<dbReference type="Pfam" id="PF03845">
    <property type="entry name" value="Spore_permease"/>
    <property type="match status" value="1"/>
</dbReference>
<reference evidence="10" key="1">
    <citation type="journal article" date="2019" name="Int. J. Syst. Evol. Microbiol.">
        <title>The Global Catalogue of Microorganisms (GCM) 10K type strain sequencing project: providing services to taxonomists for standard genome sequencing and annotation.</title>
        <authorList>
            <consortium name="The Broad Institute Genomics Platform"/>
            <consortium name="The Broad Institute Genome Sequencing Center for Infectious Disease"/>
            <person name="Wu L."/>
            <person name="Ma J."/>
        </authorList>
    </citation>
    <scope>NUCLEOTIDE SEQUENCE [LARGE SCALE GENOMIC DNA]</scope>
    <source>
        <strain evidence="10">CGMCC 4.7177</strain>
    </source>
</reference>
<organism evidence="9 10">
    <name type="scientific">Sporosarcina siberiensis</name>
    <dbReference type="NCBI Taxonomy" id="1365606"/>
    <lineage>
        <taxon>Bacteria</taxon>
        <taxon>Bacillati</taxon>
        <taxon>Bacillota</taxon>
        <taxon>Bacilli</taxon>
        <taxon>Bacillales</taxon>
        <taxon>Caryophanaceae</taxon>
        <taxon>Sporosarcina</taxon>
    </lineage>
</organism>
<dbReference type="PANTHER" id="PTHR34975:SF2">
    <property type="entry name" value="SPORE GERMINATION PROTEIN A2"/>
    <property type="match status" value="1"/>
</dbReference>
<dbReference type="EMBL" id="JBHUGI010000035">
    <property type="protein sequence ID" value="MFD1929502.1"/>
    <property type="molecule type" value="Genomic_DNA"/>
</dbReference>
<feature type="transmembrane region" description="Helical" evidence="8">
    <location>
        <begin position="141"/>
        <end position="162"/>
    </location>
</feature>
<evidence type="ECO:0000256" key="3">
    <source>
        <dbReference type="ARBA" id="ARBA00022448"/>
    </source>
</evidence>
<evidence type="ECO:0000256" key="7">
    <source>
        <dbReference type="ARBA" id="ARBA00023136"/>
    </source>
</evidence>
<keyword evidence="5 8" id="KW-0812">Transmembrane</keyword>
<dbReference type="InterPro" id="IPR004761">
    <property type="entry name" value="Spore_GerAB"/>
</dbReference>
<gene>
    <name evidence="9" type="ORF">ACFSFY_15780</name>
</gene>
<feature type="transmembrane region" description="Helical" evidence="8">
    <location>
        <begin position="41"/>
        <end position="61"/>
    </location>
</feature>
<proteinExistence type="inferred from homology"/>
<dbReference type="PANTHER" id="PTHR34975">
    <property type="entry name" value="SPORE GERMINATION PROTEIN A2"/>
    <property type="match status" value="1"/>
</dbReference>
<keyword evidence="7 8" id="KW-0472">Membrane</keyword>
<feature type="transmembrane region" description="Helical" evidence="8">
    <location>
        <begin position="214"/>
        <end position="235"/>
    </location>
</feature>
<feature type="transmembrane region" description="Helical" evidence="8">
    <location>
        <begin position="302"/>
        <end position="320"/>
    </location>
</feature>
<evidence type="ECO:0000313" key="9">
    <source>
        <dbReference type="EMBL" id="MFD1929502.1"/>
    </source>
</evidence>
<evidence type="ECO:0000256" key="8">
    <source>
        <dbReference type="SAM" id="Phobius"/>
    </source>
</evidence>
<evidence type="ECO:0000256" key="2">
    <source>
        <dbReference type="ARBA" id="ARBA00007998"/>
    </source>
</evidence>
<feature type="transmembrane region" description="Helical" evidence="8">
    <location>
        <begin position="7"/>
        <end position="29"/>
    </location>
</feature>
<feature type="transmembrane region" description="Helical" evidence="8">
    <location>
        <begin position="108"/>
        <end position="134"/>
    </location>
</feature>
<feature type="transmembrane region" description="Helical" evidence="8">
    <location>
        <begin position="332"/>
        <end position="354"/>
    </location>
</feature>
<evidence type="ECO:0000256" key="4">
    <source>
        <dbReference type="ARBA" id="ARBA00022544"/>
    </source>
</evidence>
<sequence>MNRVGSISILHVIFLSMTMIGLKNHVTIIPSVLKGAGRDGWISILLAALITFPWIFLLVYIHTKSNREPLMDWVEIKIGKTVTAIVRYTIVIVLIVLAAFTMAETLQWISAMFLPTTPIPLMLIVYTIVCILLVSTNLQTIAMVNVFVLFWVTVLGFFIAFTNMQVKNYELLRPFFEHGLQPVLKSAVFPASGFVEILLFLFIQQKVKDSFRWYHFAVMLFILMGLTLGPTIGAITEFGPIEATKLRYPAYEEWGLGSLGAYIQHFDFLSIYQWLTGGLIRVGLLLYIAADLLKMTGDRQRIARILGPVFFFATLSLFLLKDHVFTLIKGDYLLVGNFVFMFLLSLFLGLIALISGKKSKKV</sequence>
<feature type="transmembrane region" description="Helical" evidence="8">
    <location>
        <begin position="182"/>
        <end position="202"/>
    </location>
</feature>
<accession>A0ABW4SLX6</accession>
<dbReference type="Proteomes" id="UP001597218">
    <property type="component" value="Unassembled WGS sequence"/>
</dbReference>
<dbReference type="NCBIfam" id="TIGR00912">
    <property type="entry name" value="2A0309"/>
    <property type="match status" value="1"/>
</dbReference>
<keyword evidence="10" id="KW-1185">Reference proteome</keyword>
<feature type="transmembrane region" description="Helical" evidence="8">
    <location>
        <begin position="82"/>
        <end position="102"/>
    </location>
</feature>
<evidence type="ECO:0000313" key="10">
    <source>
        <dbReference type="Proteomes" id="UP001597218"/>
    </source>
</evidence>
<protein>
    <submittedName>
        <fullName evidence="9">Endospore germination permease</fullName>
    </submittedName>
</protein>
<comment type="similarity">
    <text evidence="2">Belongs to the amino acid-polyamine-organocation (APC) superfamily. Spore germination protein (SGP) (TC 2.A.3.9) family.</text>
</comment>
<dbReference type="RefSeq" id="WP_381539702.1">
    <property type="nucleotide sequence ID" value="NZ_JBHUGI010000035.1"/>
</dbReference>
<comment type="caution">
    <text evidence="9">The sequence shown here is derived from an EMBL/GenBank/DDBJ whole genome shotgun (WGS) entry which is preliminary data.</text>
</comment>
<name>A0ABW4SLX6_9BACL</name>
<keyword evidence="3" id="KW-0813">Transport</keyword>
<evidence type="ECO:0000256" key="6">
    <source>
        <dbReference type="ARBA" id="ARBA00022989"/>
    </source>
</evidence>
<keyword evidence="6 8" id="KW-1133">Transmembrane helix</keyword>
<comment type="subcellular location">
    <subcellularLocation>
        <location evidence="1">Membrane</location>
        <topology evidence="1">Multi-pass membrane protein</topology>
    </subcellularLocation>
</comment>
<feature type="transmembrane region" description="Helical" evidence="8">
    <location>
        <begin position="271"/>
        <end position="290"/>
    </location>
</feature>
<evidence type="ECO:0000256" key="5">
    <source>
        <dbReference type="ARBA" id="ARBA00022692"/>
    </source>
</evidence>
<keyword evidence="4" id="KW-0309">Germination</keyword>
<evidence type="ECO:0000256" key="1">
    <source>
        <dbReference type="ARBA" id="ARBA00004141"/>
    </source>
</evidence>